<accession>A0ABU6IJ07</accession>
<evidence type="ECO:0000313" key="1">
    <source>
        <dbReference type="EMBL" id="MEC4176446.1"/>
    </source>
</evidence>
<dbReference type="EMBL" id="JAYMFF010000015">
    <property type="protein sequence ID" value="MEC4176446.1"/>
    <property type="molecule type" value="Genomic_DNA"/>
</dbReference>
<protein>
    <submittedName>
        <fullName evidence="1">Uncharacterized protein</fullName>
    </submittedName>
</protein>
<proteinExistence type="predicted"/>
<gene>
    <name evidence="1" type="ORF">VIN30_08325</name>
</gene>
<organism evidence="1 2">
    <name type="scientific">Adlercreutzia wanghongyangiae</name>
    <dbReference type="NCBI Taxonomy" id="3111451"/>
    <lineage>
        <taxon>Bacteria</taxon>
        <taxon>Bacillati</taxon>
        <taxon>Actinomycetota</taxon>
        <taxon>Coriobacteriia</taxon>
        <taxon>Eggerthellales</taxon>
        <taxon>Eggerthellaceae</taxon>
        <taxon>Adlercreutzia</taxon>
    </lineage>
</organism>
<dbReference type="RefSeq" id="WP_326425178.1">
    <property type="nucleotide sequence ID" value="NZ_JAYMFF010000015.1"/>
</dbReference>
<evidence type="ECO:0000313" key="2">
    <source>
        <dbReference type="Proteomes" id="UP001349994"/>
    </source>
</evidence>
<comment type="caution">
    <text evidence="1">The sequence shown here is derived from an EMBL/GenBank/DDBJ whole genome shotgun (WGS) entry which is preliminary data.</text>
</comment>
<reference evidence="1 2" key="1">
    <citation type="submission" date="2024-01" db="EMBL/GenBank/DDBJ databases">
        <title>novel species in genus Adlercreutzia.</title>
        <authorList>
            <person name="Liu X."/>
        </authorList>
    </citation>
    <scope>NUCLEOTIDE SEQUENCE [LARGE SCALE GENOMIC DNA]</scope>
    <source>
        <strain evidence="1 2">R7</strain>
    </source>
</reference>
<sequence length="71" mass="7479">MRRFEEFVACRRDIVIGADAVCGIGVEYGGASGADPVTLSGRIESAAVLARILSEVEVSDSSVYIPFTLEG</sequence>
<name>A0ABU6IJ07_9ACTN</name>
<dbReference type="Proteomes" id="UP001349994">
    <property type="component" value="Unassembled WGS sequence"/>
</dbReference>
<keyword evidence="2" id="KW-1185">Reference proteome</keyword>